<dbReference type="GO" id="GO:0003677">
    <property type="term" value="F:DNA binding"/>
    <property type="evidence" value="ECO:0007669"/>
    <property type="project" value="InterPro"/>
</dbReference>
<evidence type="ECO:0000313" key="3">
    <source>
        <dbReference type="Proteomes" id="UP000324965"/>
    </source>
</evidence>
<dbReference type="PROSITE" id="PS50943">
    <property type="entry name" value="HTH_CROC1"/>
    <property type="match status" value="1"/>
</dbReference>
<dbReference type="InterPro" id="IPR010982">
    <property type="entry name" value="Lambda_DNA-bd_dom_sf"/>
</dbReference>
<dbReference type="EMBL" id="VDFC01000047">
    <property type="protein sequence ID" value="KAA0930584.1"/>
    <property type="molecule type" value="Genomic_DNA"/>
</dbReference>
<reference evidence="2 3" key="1">
    <citation type="submission" date="2019-05" db="EMBL/GenBank/DDBJ databases">
        <authorList>
            <person name="Hariharan J."/>
            <person name="Choudoir M.J."/>
            <person name="Diebold P."/>
            <person name="Panke-Buisse K."/>
            <person name="Buckley D.H."/>
        </authorList>
    </citation>
    <scope>NUCLEOTIDE SEQUENCE [LARGE SCALE GENOMIC DNA]</scope>
    <source>
        <strain evidence="2 3">SUN51</strain>
    </source>
</reference>
<evidence type="ECO:0000259" key="1">
    <source>
        <dbReference type="PROSITE" id="PS50943"/>
    </source>
</evidence>
<dbReference type="Gene3D" id="1.10.260.40">
    <property type="entry name" value="lambda repressor-like DNA-binding domains"/>
    <property type="match status" value="1"/>
</dbReference>
<accession>A0A5B0AL79</accession>
<dbReference type="CDD" id="cd00093">
    <property type="entry name" value="HTH_XRE"/>
    <property type="match status" value="1"/>
</dbReference>
<evidence type="ECO:0000313" key="2">
    <source>
        <dbReference type="EMBL" id="KAA0930584.1"/>
    </source>
</evidence>
<dbReference type="Proteomes" id="UP000324965">
    <property type="component" value="Unassembled WGS sequence"/>
</dbReference>
<keyword evidence="3" id="KW-1185">Reference proteome</keyword>
<dbReference type="SUPFAM" id="SSF47413">
    <property type="entry name" value="lambda repressor-like DNA-binding domains"/>
    <property type="match status" value="1"/>
</dbReference>
<proteinExistence type="predicted"/>
<gene>
    <name evidence="2" type="ORF">FGF04_29015</name>
</gene>
<dbReference type="InterPro" id="IPR001387">
    <property type="entry name" value="Cro/C1-type_HTH"/>
</dbReference>
<dbReference type="OrthoDB" id="2627663at2"/>
<sequence>MDTARSWRRRLASASSSSVTWILRRPASRSCARDSFRTIGTSLHSGPSDSNLANHSDSTLSNSVCETGNRAVSARGCEQMNGFYEAFGDRVRKARAALGMNQQELGSAVGLNRTSISNIEKGRQRVALHMLFEFADVLRVEPESLLPAPGGRSDVLDELPEDARGWAQSVLAKAQKEAGRG</sequence>
<organism evidence="2 3">
    <name type="scientific">Streptomyces apricus</name>
    <dbReference type="NCBI Taxonomy" id="1828112"/>
    <lineage>
        <taxon>Bacteria</taxon>
        <taxon>Bacillati</taxon>
        <taxon>Actinomycetota</taxon>
        <taxon>Actinomycetes</taxon>
        <taxon>Kitasatosporales</taxon>
        <taxon>Streptomycetaceae</taxon>
        <taxon>Streptomyces</taxon>
    </lineage>
</organism>
<dbReference type="AlphaFoldDB" id="A0A5B0AL79"/>
<protein>
    <submittedName>
        <fullName evidence="2">Helix-turn-helix transcriptional regulator</fullName>
    </submittedName>
</protein>
<dbReference type="SMART" id="SM00530">
    <property type="entry name" value="HTH_XRE"/>
    <property type="match status" value="1"/>
</dbReference>
<name>A0A5B0AL79_9ACTN</name>
<dbReference type="Pfam" id="PF01381">
    <property type="entry name" value="HTH_3"/>
    <property type="match status" value="1"/>
</dbReference>
<comment type="caution">
    <text evidence="2">The sequence shown here is derived from an EMBL/GenBank/DDBJ whole genome shotgun (WGS) entry which is preliminary data.</text>
</comment>
<feature type="domain" description="HTH cro/C1-type" evidence="1">
    <location>
        <begin position="91"/>
        <end position="145"/>
    </location>
</feature>